<reference evidence="1" key="1">
    <citation type="submission" date="2014-12" db="EMBL/GenBank/DDBJ databases">
        <title>Insight into the proteome of Arion vulgaris.</title>
        <authorList>
            <person name="Aradska J."/>
            <person name="Bulat T."/>
            <person name="Smidak R."/>
            <person name="Sarate P."/>
            <person name="Gangsoo J."/>
            <person name="Sialana F."/>
            <person name="Bilban M."/>
            <person name="Lubec G."/>
        </authorList>
    </citation>
    <scope>NUCLEOTIDE SEQUENCE</scope>
    <source>
        <tissue evidence="1">Skin</tissue>
    </source>
</reference>
<evidence type="ECO:0000313" key="1">
    <source>
        <dbReference type="EMBL" id="CEK99506.1"/>
    </source>
</evidence>
<protein>
    <submittedName>
        <fullName evidence="1">Uncharacterized protein</fullName>
    </submittedName>
</protein>
<accession>A0A0B7C4H5</accession>
<feature type="non-terminal residue" evidence="1">
    <location>
        <position position="69"/>
    </location>
</feature>
<feature type="non-terminal residue" evidence="1">
    <location>
        <position position="1"/>
    </location>
</feature>
<dbReference type="AlphaFoldDB" id="A0A0B7C4H5"/>
<organism evidence="1">
    <name type="scientific">Arion vulgaris</name>
    <dbReference type="NCBI Taxonomy" id="1028688"/>
    <lineage>
        <taxon>Eukaryota</taxon>
        <taxon>Metazoa</taxon>
        <taxon>Spiralia</taxon>
        <taxon>Lophotrochozoa</taxon>
        <taxon>Mollusca</taxon>
        <taxon>Gastropoda</taxon>
        <taxon>Heterobranchia</taxon>
        <taxon>Euthyneura</taxon>
        <taxon>Panpulmonata</taxon>
        <taxon>Eupulmonata</taxon>
        <taxon>Stylommatophora</taxon>
        <taxon>Helicina</taxon>
        <taxon>Arionoidea</taxon>
        <taxon>Arionidae</taxon>
        <taxon>Arion</taxon>
    </lineage>
</organism>
<sequence length="69" mass="7928">RYLLSHLIQSNPEKYYLYSELKASSHNPVSDPYPHTRELLPLRPKSCCPKSMPGHGVEEMNYSTYGTSK</sequence>
<proteinExistence type="predicted"/>
<dbReference type="EMBL" id="HACG01052635">
    <property type="protein sequence ID" value="CEK99506.1"/>
    <property type="molecule type" value="Transcribed_RNA"/>
</dbReference>
<gene>
    <name evidence="1" type="primary">ORF221426</name>
</gene>
<name>A0A0B7C4H5_9EUPU</name>